<comment type="caution">
    <text evidence="4">Lacks conserved residue(s) required for the propagation of feature annotation.</text>
</comment>
<dbReference type="GO" id="GO:0006508">
    <property type="term" value="P:proteolysis"/>
    <property type="evidence" value="ECO:0007669"/>
    <property type="project" value="UniProtKB-KW"/>
</dbReference>
<proteinExistence type="inferred from homology"/>
<keyword evidence="2" id="KW-0378">Hydrolase</keyword>
<evidence type="ECO:0000256" key="3">
    <source>
        <dbReference type="ARBA" id="ARBA00022825"/>
    </source>
</evidence>
<sequence>MTEDDSSRWSRRDVLRTTGTIGAAAGFGGVASATPGREPGAKEEEVLVGVSKAAIESKSLGGPKAAVDRVVPGNARVVHENAELSYVAVKFPAEAPEVARENFIEAVTKKEGVKYAETNETYEATMTPDDPRFGDQYAPQTVNAPTAWDTTTGSSDVTVAVVDTGAQYSHPDLQGNYASDPGYDFADGDSDPA</sequence>
<keyword evidence="1" id="KW-0645">Protease</keyword>
<evidence type="ECO:0000256" key="1">
    <source>
        <dbReference type="ARBA" id="ARBA00022670"/>
    </source>
</evidence>
<comment type="similarity">
    <text evidence="4">Belongs to the peptidase S8 family.</text>
</comment>
<dbReference type="PANTHER" id="PTHR42884:SF14">
    <property type="entry name" value="NEUROENDOCRINE CONVERTASE 1"/>
    <property type="match status" value="1"/>
</dbReference>
<dbReference type="EMBL" id="JBHSWU010001018">
    <property type="protein sequence ID" value="MFC6726301.1"/>
    <property type="molecule type" value="Genomic_DNA"/>
</dbReference>
<dbReference type="NCBIfam" id="TIGR01409">
    <property type="entry name" value="TAT_signal_seq"/>
    <property type="match status" value="1"/>
</dbReference>
<dbReference type="AlphaFoldDB" id="A0ABD5S445"/>
<keyword evidence="3" id="KW-0720">Serine protease</keyword>
<gene>
    <name evidence="7" type="ORF">ACFQE1_18420</name>
</gene>
<feature type="compositionally biased region" description="Polar residues" evidence="5">
    <location>
        <begin position="138"/>
        <end position="154"/>
    </location>
</feature>
<keyword evidence="8" id="KW-1185">Reference proteome</keyword>
<feature type="non-terminal residue" evidence="7">
    <location>
        <position position="193"/>
    </location>
</feature>
<evidence type="ECO:0000256" key="4">
    <source>
        <dbReference type="PROSITE-ProRule" id="PRU01240"/>
    </source>
</evidence>
<dbReference type="PROSITE" id="PS51892">
    <property type="entry name" value="SUBTILASE"/>
    <property type="match status" value="1"/>
</dbReference>
<feature type="region of interest" description="Disordered" evidence="5">
    <location>
        <begin position="168"/>
        <end position="193"/>
    </location>
</feature>
<evidence type="ECO:0000259" key="6">
    <source>
        <dbReference type="Pfam" id="PF00082"/>
    </source>
</evidence>
<reference evidence="7 8" key="1">
    <citation type="journal article" date="2019" name="Int. J. Syst. Evol. Microbiol.">
        <title>The Global Catalogue of Microorganisms (GCM) 10K type strain sequencing project: providing services to taxonomists for standard genome sequencing and annotation.</title>
        <authorList>
            <consortium name="The Broad Institute Genomics Platform"/>
            <consortium name="The Broad Institute Genome Sequencing Center for Infectious Disease"/>
            <person name="Wu L."/>
            <person name="Ma J."/>
        </authorList>
    </citation>
    <scope>NUCLEOTIDE SEQUENCE [LARGE SCALE GENOMIC DNA]</scope>
    <source>
        <strain evidence="7 8">NBRC 111368</strain>
    </source>
</reference>
<dbReference type="Pfam" id="PF00082">
    <property type="entry name" value="Peptidase_S8"/>
    <property type="match status" value="1"/>
</dbReference>
<comment type="caution">
    <text evidence="7">The sequence shown here is derived from an EMBL/GenBank/DDBJ whole genome shotgun (WGS) entry which is preliminary data.</text>
</comment>
<dbReference type="InterPro" id="IPR006311">
    <property type="entry name" value="TAT_signal"/>
</dbReference>
<evidence type="ECO:0000256" key="2">
    <source>
        <dbReference type="ARBA" id="ARBA00022801"/>
    </source>
</evidence>
<dbReference type="GO" id="GO:0008236">
    <property type="term" value="F:serine-type peptidase activity"/>
    <property type="evidence" value="ECO:0007669"/>
    <property type="project" value="UniProtKB-KW"/>
</dbReference>
<dbReference type="SUPFAM" id="SSF52743">
    <property type="entry name" value="Subtilisin-like"/>
    <property type="match status" value="1"/>
</dbReference>
<dbReference type="InterPro" id="IPR019546">
    <property type="entry name" value="TAT_signal_bac_arc"/>
</dbReference>
<name>A0ABD5S445_9EURY</name>
<evidence type="ECO:0000256" key="5">
    <source>
        <dbReference type="SAM" id="MobiDB-lite"/>
    </source>
</evidence>
<dbReference type="PROSITE" id="PS51318">
    <property type="entry name" value="TAT"/>
    <property type="match status" value="1"/>
</dbReference>
<dbReference type="InterPro" id="IPR000209">
    <property type="entry name" value="Peptidase_S8/S53_dom"/>
</dbReference>
<accession>A0ABD5S445</accession>
<evidence type="ECO:0000313" key="8">
    <source>
        <dbReference type="Proteomes" id="UP001596328"/>
    </source>
</evidence>
<evidence type="ECO:0000313" key="7">
    <source>
        <dbReference type="EMBL" id="MFC6726301.1"/>
    </source>
</evidence>
<dbReference type="Proteomes" id="UP001596328">
    <property type="component" value="Unassembled WGS sequence"/>
</dbReference>
<dbReference type="InterPro" id="IPR036852">
    <property type="entry name" value="Peptidase_S8/S53_dom_sf"/>
</dbReference>
<feature type="region of interest" description="Disordered" evidence="5">
    <location>
        <begin position="124"/>
        <end position="154"/>
    </location>
</feature>
<protein>
    <submittedName>
        <fullName evidence="7">Twin-arginine translocation signal domain-containing protein</fullName>
    </submittedName>
</protein>
<dbReference type="Gene3D" id="3.40.50.200">
    <property type="entry name" value="Peptidase S8/S53 domain"/>
    <property type="match status" value="1"/>
</dbReference>
<feature type="domain" description="Peptidase S8/S53" evidence="6">
    <location>
        <begin position="155"/>
        <end position="187"/>
    </location>
</feature>
<organism evidence="7 8">
    <name type="scientific">Halobium palmae</name>
    <dbReference type="NCBI Taxonomy" id="1776492"/>
    <lineage>
        <taxon>Archaea</taxon>
        <taxon>Methanobacteriati</taxon>
        <taxon>Methanobacteriota</taxon>
        <taxon>Stenosarchaea group</taxon>
        <taxon>Halobacteria</taxon>
        <taxon>Halobacteriales</taxon>
        <taxon>Haloferacaceae</taxon>
        <taxon>Halobium</taxon>
    </lineage>
</organism>
<dbReference type="PANTHER" id="PTHR42884">
    <property type="entry name" value="PROPROTEIN CONVERTASE SUBTILISIN/KEXIN-RELATED"/>
    <property type="match status" value="1"/>
</dbReference>